<keyword evidence="4" id="KW-1185">Reference proteome</keyword>
<dbReference type="PANTHER" id="PTHR34560">
    <property type="entry name" value="POLYKETIDE CYCLASE/DEHYDRASE/LIPID TRANSPORT SUPERFAMILY PROTEIN"/>
    <property type="match status" value="1"/>
</dbReference>
<dbReference type="Gene3D" id="3.30.530.20">
    <property type="match status" value="1"/>
</dbReference>
<feature type="compositionally biased region" description="Basic and acidic residues" evidence="2">
    <location>
        <begin position="425"/>
        <end position="438"/>
    </location>
</feature>
<evidence type="ECO:0000256" key="1">
    <source>
        <dbReference type="SAM" id="Coils"/>
    </source>
</evidence>
<comment type="caution">
    <text evidence="3">The sequence shown here is derived from an EMBL/GenBank/DDBJ whole genome shotgun (WGS) entry which is preliminary data.</text>
</comment>
<dbReference type="Proteomes" id="UP000266723">
    <property type="component" value="Unassembled WGS sequence"/>
</dbReference>
<gene>
    <name evidence="3" type="ORF">DY000_02000266</name>
</gene>
<feature type="compositionally biased region" description="Basic and acidic residues" evidence="2">
    <location>
        <begin position="1"/>
        <end position="16"/>
    </location>
</feature>
<name>A0ABQ7CHN7_BRACR</name>
<feature type="coiled-coil region" evidence="1">
    <location>
        <begin position="309"/>
        <end position="336"/>
    </location>
</feature>
<evidence type="ECO:0000256" key="2">
    <source>
        <dbReference type="SAM" id="MobiDB-lite"/>
    </source>
</evidence>
<dbReference type="PANTHER" id="PTHR34560:SF7">
    <property type="entry name" value="START DOMAIN-CONTAINING PROTEIN"/>
    <property type="match status" value="1"/>
</dbReference>
<accession>A0ABQ7CHN7</accession>
<sequence>MQKKGEISEYREKLDKTLSSPELTDHESLKSLLRNQLSGSSPECNENILDKRTADVSKLLSMLRSVSMTDASSSSHGDWKIKQDLEDCRVMYRQGLEGSPFHTLLVEGYMDSPLEDCLCVSWETALYKNWWPQFAFPPFKILQGTCLHKLIWETLFICGEERMKVPWPLSEREISDLDSIGVSAKDMAKKVIPEATSAVRIDLVGGFALQKVTSQRSFVRVIGELDIKLDLVPPSLMNFIARQIVGKGFKLYKKAAGSVAKLDEGFSRALADPLYINIRQAMYSTNKATEEEQETENKHENDEYETVHCRRAILEIEEEKEEEEEYFEEIVSSEERNVNGNIRRQFSISTEVEQALGTLDRAINMVRNITPVKEDEELPPNKAEDQRKQVSVLEIFENVPQRSQSQYFSTSRVSVTQEGSYFSQEDNKREKETGDDHLNKGKTHLFTFKSWL</sequence>
<evidence type="ECO:0000313" key="3">
    <source>
        <dbReference type="EMBL" id="KAF3550992.1"/>
    </source>
</evidence>
<dbReference type="EMBL" id="QGKV02000832">
    <property type="protein sequence ID" value="KAF3550992.1"/>
    <property type="molecule type" value="Genomic_DNA"/>
</dbReference>
<evidence type="ECO:0008006" key="5">
    <source>
        <dbReference type="Google" id="ProtNLM"/>
    </source>
</evidence>
<dbReference type="SUPFAM" id="SSF55961">
    <property type="entry name" value="Bet v1-like"/>
    <property type="match status" value="1"/>
</dbReference>
<feature type="region of interest" description="Disordered" evidence="2">
    <location>
        <begin position="1"/>
        <end position="25"/>
    </location>
</feature>
<dbReference type="InterPro" id="IPR023393">
    <property type="entry name" value="START-like_dom_sf"/>
</dbReference>
<proteinExistence type="predicted"/>
<organism evidence="3 4">
    <name type="scientific">Brassica cretica</name>
    <name type="common">Mustard</name>
    <dbReference type="NCBI Taxonomy" id="69181"/>
    <lineage>
        <taxon>Eukaryota</taxon>
        <taxon>Viridiplantae</taxon>
        <taxon>Streptophyta</taxon>
        <taxon>Embryophyta</taxon>
        <taxon>Tracheophyta</taxon>
        <taxon>Spermatophyta</taxon>
        <taxon>Magnoliopsida</taxon>
        <taxon>eudicotyledons</taxon>
        <taxon>Gunneridae</taxon>
        <taxon>Pentapetalae</taxon>
        <taxon>rosids</taxon>
        <taxon>malvids</taxon>
        <taxon>Brassicales</taxon>
        <taxon>Brassicaceae</taxon>
        <taxon>Brassiceae</taxon>
        <taxon>Brassica</taxon>
    </lineage>
</organism>
<feature type="region of interest" description="Disordered" evidence="2">
    <location>
        <begin position="418"/>
        <end position="438"/>
    </location>
</feature>
<protein>
    <recommendedName>
        <fullName evidence="5">START domain-containing protein</fullName>
    </recommendedName>
</protein>
<reference evidence="3 4" key="1">
    <citation type="journal article" date="2020" name="BMC Genomics">
        <title>Intraspecific diversification of the crop wild relative Brassica cretica Lam. using demographic model selection.</title>
        <authorList>
            <person name="Kioukis A."/>
            <person name="Michalopoulou V.A."/>
            <person name="Briers L."/>
            <person name="Pirintsos S."/>
            <person name="Studholme D.J."/>
            <person name="Pavlidis P."/>
            <person name="Sarris P.F."/>
        </authorList>
    </citation>
    <scope>NUCLEOTIDE SEQUENCE [LARGE SCALE GENOMIC DNA]</scope>
    <source>
        <strain evidence="4">cv. PFS-1207/04</strain>
    </source>
</reference>
<evidence type="ECO:0000313" key="4">
    <source>
        <dbReference type="Proteomes" id="UP000266723"/>
    </source>
</evidence>
<keyword evidence="1" id="KW-0175">Coiled coil</keyword>